<dbReference type="PROSITE" id="PS50932">
    <property type="entry name" value="HTH_LACI_2"/>
    <property type="match status" value="1"/>
</dbReference>
<evidence type="ECO:0000256" key="4">
    <source>
        <dbReference type="SAM" id="MobiDB-lite"/>
    </source>
</evidence>
<evidence type="ECO:0000313" key="6">
    <source>
        <dbReference type="EMBL" id="PTL71199.1"/>
    </source>
</evidence>
<evidence type="ECO:0000256" key="1">
    <source>
        <dbReference type="ARBA" id="ARBA00023015"/>
    </source>
</evidence>
<dbReference type="PANTHER" id="PTHR30146:SF153">
    <property type="entry name" value="LACTOSE OPERON REPRESSOR"/>
    <property type="match status" value="1"/>
</dbReference>
<dbReference type="GO" id="GO:0003700">
    <property type="term" value="F:DNA-binding transcription factor activity"/>
    <property type="evidence" value="ECO:0007669"/>
    <property type="project" value="TreeGrafter"/>
</dbReference>
<feature type="region of interest" description="Disordered" evidence="4">
    <location>
        <begin position="377"/>
        <end position="400"/>
    </location>
</feature>
<dbReference type="SUPFAM" id="SSF47413">
    <property type="entry name" value="lambda repressor-like DNA-binding domains"/>
    <property type="match status" value="1"/>
</dbReference>
<dbReference type="Proteomes" id="UP000241085">
    <property type="component" value="Unassembled WGS sequence"/>
</dbReference>
<sequence length="400" mass="42660">MPKRISAGREGVDALTGALHRGLRRTVLDNSWRKRLLSIKIESASDDGGGDVTTAFESAPAEPTDKVATIYDVARVAGVSHQSVSRYMRGLDMRPSTTAKIQKALETVHYRPNLTARALISGRATRIGALTHEVNQVGPSTIIRGATVAAREAGYLLDVITLDMGDVDELSDALQLLTRYELAGILAFASTDSTRAVFEQTDFRVPVVIAAEAEQTGLPADPEHRGIEELVDHLVGLGHRRFLHIAGPETWSAARNRLRAINAELRRHSLPAADVVHGDWSARSGYDTVIALPDDRIPTAIVAANDQMALGAVRALGRRGLGVPTDVSVSGVDDTPEAAYFSPALTTIRLDFATQGRAALRALLARIDGKTATVPSDGPSATLVVRESTGPARRTAIPAG</sequence>
<dbReference type="CDD" id="cd01574">
    <property type="entry name" value="PBP1_LacI"/>
    <property type="match status" value="1"/>
</dbReference>
<dbReference type="InterPro" id="IPR000843">
    <property type="entry name" value="HTH_LacI"/>
</dbReference>
<comment type="caution">
    <text evidence="6">The sequence shown here is derived from an EMBL/GenBank/DDBJ whole genome shotgun (WGS) entry which is preliminary data.</text>
</comment>
<protein>
    <submittedName>
        <fullName evidence="6">LacI family transcriptional regulator</fullName>
    </submittedName>
</protein>
<dbReference type="InterPro" id="IPR010982">
    <property type="entry name" value="Lambda_DNA-bd_dom_sf"/>
</dbReference>
<dbReference type="PANTHER" id="PTHR30146">
    <property type="entry name" value="LACI-RELATED TRANSCRIPTIONAL REPRESSOR"/>
    <property type="match status" value="1"/>
</dbReference>
<keyword evidence="3" id="KW-0804">Transcription</keyword>
<dbReference type="AlphaFoldDB" id="A0A2T4UNU1"/>
<reference evidence="6 7" key="1">
    <citation type="submission" date="2018-03" db="EMBL/GenBank/DDBJ databases">
        <title>Bacteriophage NCPPB3778 and a type I-E CRISPR drive the evolution of the US Biological Select Agent, Rathayibacter toxicus.</title>
        <authorList>
            <person name="Davis E.W.II."/>
            <person name="Tabima J.F."/>
            <person name="Weisberg A.J."/>
            <person name="Dantas Lopes L."/>
            <person name="Wiseman M.S."/>
            <person name="Wiseman M.S."/>
            <person name="Pupko T."/>
            <person name="Belcher M.S."/>
            <person name="Sechler A.J."/>
            <person name="Tancos M.A."/>
            <person name="Schroeder B.K."/>
            <person name="Murray T.D."/>
            <person name="Luster D.G."/>
            <person name="Schneider W.L."/>
            <person name="Rogers E."/>
            <person name="Andreote F.D."/>
            <person name="Grunwald N.J."/>
            <person name="Putnam M.L."/>
            <person name="Chang J.H."/>
        </authorList>
    </citation>
    <scope>NUCLEOTIDE SEQUENCE [LARGE SCALE GENOMIC DNA]</scope>
    <source>
        <strain evidence="6 7">DSM 15933</strain>
    </source>
</reference>
<dbReference type="InterPro" id="IPR046335">
    <property type="entry name" value="LacI/GalR-like_sensor"/>
</dbReference>
<dbReference type="SUPFAM" id="SSF53822">
    <property type="entry name" value="Periplasmic binding protein-like I"/>
    <property type="match status" value="1"/>
</dbReference>
<dbReference type="EMBL" id="PZPL01000002">
    <property type="protein sequence ID" value="PTL71199.1"/>
    <property type="molecule type" value="Genomic_DNA"/>
</dbReference>
<accession>A0A2T4UNU1</accession>
<keyword evidence="7" id="KW-1185">Reference proteome</keyword>
<feature type="domain" description="HTH lacI-type" evidence="5">
    <location>
        <begin position="68"/>
        <end position="121"/>
    </location>
</feature>
<evidence type="ECO:0000256" key="3">
    <source>
        <dbReference type="ARBA" id="ARBA00023163"/>
    </source>
</evidence>
<dbReference type="CDD" id="cd01392">
    <property type="entry name" value="HTH_LacI"/>
    <property type="match status" value="1"/>
</dbReference>
<keyword evidence="2" id="KW-0238">DNA-binding</keyword>
<evidence type="ECO:0000313" key="7">
    <source>
        <dbReference type="Proteomes" id="UP000241085"/>
    </source>
</evidence>
<proteinExistence type="predicted"/>
<organism evidence="6 7">
    <name type="scientific">Rathayibacter caricis DSM 15933</name>
    <dbReference type="NCBI Taxonomy" id="1328867"/>
    <lineage>
        <taxon>Bacteria</taxon>
        <taxon>Bacillati</taxon>
        <taxon>Actinomycetota</taxon>
        <taxon>Actinomycetes</taxon>
        <taxon>Micrococcales</taxon>
        <taxon>Microbacteriaceae</taxon>
        <taxon>Rathayibacter</taxon>
    </lineage>
</organism>
<gene>
    <name evidence="6" type="ORF">C1I63_18305</name>
</gene>
<dbReference type="Gene3D" id="3.40.50.2300">
    <property type="match status" value="2"/>
</dbReference>
<dbReference type="InterPro" id="IPR028082">
    <property type="entry name" value="Peripla_BP_I"/>
</dbReference>
<dbReference type="Pfam" id="PF13377">
    <property type="entry name" value="Peripla_BP_3"/>
    <property type="match status" value="1"/>
</dbReference>
<evidence type="ECO:0000259" key="5">
    <source>
        <dbReference type="PROSITE" id="PS50932"/>
    </source>
</evidence>
<dbReference type="PROSITE" id="PS00356">
    <property type="entry name" value="HTH_LACI_1"/>
    <property type="match status" value="1"/>
</dbReference>
<dbReference type="Pfam" id="PF00356">
    <property type="entry name" value="LacI"/>
    <property type="match status" value="1"/>
</dbReference>
<dbReference type="SMART" id="SM00354">
    <property type="entry name" value="HTH_LACI"/>
    <property type="match status" value="1"/>
</dbReference>
<keyword evidence="1" id="KW-0805">Transcription regulation</keyword>
<evidence type="ECO:0000256" key="2">
    <source>
        <dbReference type="ARBA" id="ARBA00023125"/>
    </source>
</evidence>
<dbReference type="Gene3D" id="1.10.260.40">
    <property type="entry name" value="lambda repressor-like DNA-binding domains"/>
    <property type="match status" value="1"/>
</dbReference>
<dbReference type="GO" id="GO:0000976">
    <property type="term" value="F:transcription cis-regulatory region binding"/>
    <property type="evidence" value="ECO:0007669"/>
    <property type="project" value="TreeGrafter"/>
</dbReference>
<name>A0A2T4UNU1_9MICO</name>